<reference evidence="1 2" key="1">
    <citation type="journal article" date="2018" name="Environ. Microbiol.">
        <title>Novel energy conservation strategies and behaviour of Pelotomaculum schinkii driving syntrophic propionate catabolism.</title>
        <authorList>
            <person name="Hidalgo-Ahumada C.A.P."/>
            <person name="Nobu M.K."/>
            <person name="Narihiro T."/>
            <person name="Tamaki H."/>
            <person name="Liu W.T."/>
            <person name="Kamagata Y."/>
            <person name="Stams A.J.M."/>
            <person name="Imachi H."/>
            <person name="Sousa D.Z."/>
        </authorList>
    </citation>
    <scope>NUCLEOTIDE SEQUENCE [LARGE SCALE GENOMIC DNA]</scope>
    <source>
        <strain evidence="1 2">HH</strain>
    </source>
</reference>
<dbReference type="EMBL" id="QFGA01000002">
    <property type="protein sequence ID" value="TEB06199.1"/>
    <property type="molecule type" value="Genomic_DNA"/>
</dbReference>
<dbReference type="AlphaFoldDB" id="A0A4Y7RBQ7"/>
<evidence type="ECO:0000313" key="1">
    <source>
        <dbReference type="EMBL" id="TEB06199.1"/>
    </source>
</evidence>
<keyword evidence="2" id="KW-1185">Reference proteome</keyword>
<dbReference type="Proteomes" id="UP000298324">
    <property type="component" value="Unassembled WGS sequence"/>
</dbReference>
<evidence type="ECO:0000313" key="2">
    <source>
        <dbReference type="Proteomes" id="UP000298324"/>
    </source>
</evidence>
<evidence type="ECO:0008006" key="3">
    <source>
        <dbReference type="Google" id="ProtNLM"/>
    </source>
</evidence>
<accession>A0A4Y7RBQ7</accession>
<sequence>MKISKALGLKQKGVISLVGGGGKTSLMYRLAEEIPLQYKVVVTTTTKIFLPPPDKFPLVLLEKDEPPEKELYEFLLKGLRPVVGSGLLENNKMNGISREQVNLLQNYADFTLIESDGSKGRSLKGHLDFEPVIAGATTVLLVVIGADIFGKTLDSKYVHRPELVSRLTGRKMGSIIDAEMIAELITHPEGILRDSPSNAMVVPFINKVDRMENQGEGRRLGRLLLGEKISKVILGSAIGINPVLAIME</sequence>
<organism evidence="1 2">
    <name type="scientific">Pelotomaculum schinkii</name>
    <dbReference type="NCBI Taxonomy" id="78350"/>
    <lineage>
        <taxon>Bacteria</taxon>
        <taxon>Bacillati</taxon>
        <taxon>Bacillota</taxon>
        <taxon>Clostridia</taxon>
        <taxon>Eubacteriales</taxon>
        <taxon>Desulfotomaculaceae</taxon>
        <taxon>Pelotomaculum</taxon>
    </lineage>
</organism>
<comment type="caution">
    <text evidence="1">The sequence shown here is derived from an EMBL/GenBank/DDBJ whole genome shotgun (WGS) entry which is preliminary data.</text>
</comment>
<proteinExistence type="predicted"/>
<dbReference type="Pfam" id="PF19842">
    <property type="entry name" value="YqeC"/>
    <property type="match status" value="1"/>
</dbReference>
<protein>
    <recommendedName>
        <fullName evidence="3">Selenium-dependent hydroxylase accessory protein YqeC</fullName>
    </recommendedName>
</protein>
<name>A0A4Y7RBQ7_9FIRM</name>
<dbReference type="InterPro" id="IPR017587">
    <property type="entry name" value="YqeC"/>
</dbReference>
<gene>
    <name evidence="1" type="ORF">Psch_03243</name>
</gene>
<dbReference type="RefSeq" id="WP_190258797.1">
    <property type="nucleotide sequence ID" value="NZ_QFGA01000002.1"/>
</dbReference>
<dbReference type="NCBIfam" id="TIGR03172">
    <property type="entry name" value="selenium cofactor biosynthesis protein YqeC"/>
    <property type="match status" value="1"/>
</dbReference>